<keyword evidence="3" id="KW-1185">Reference proteome</keyword>
<protein>
    <submittedName>
        <fullName evidence="2">Uncharacterized protein</fullName>
    </submittedName>
</protein>
<dbReference type="AlphaFoldDB" id="A0A9P4Q189"/>
<feature type="region of interest" description="Disordered" evidence="1">
    <location>
        <begin position="66"/>
        <end position="142"/>
    </location>
</feature>
<feature type="compositionally biased region" description="Basic and acidic residues" evidence="1">
    <location>
        <begin position="121"/>
        <end position="132"/>
    </location>
</feature>
<evidence type="ECO:0000313" key="3">
    <source>
        <dbReference type="Proteomes" id="UP000799441"/>
    </source>
</evidence>
<proteinExistence type="predicted"/>
<dbReference type="EMBL" id="MU003867">
    <property type="protein sequence ID" value="KAF2716616.1"/>
    <property type="molecule type" value="Genomic_DNA"/>
</dbReference>
<feature type="compositionally biased region" description="Basic and acidic residues" evidence="1">
    <location>
        <begin position="103"/>
        <end position="113"/>
    </location>
</feature>
<gene>
    <name evidence="2" type="ORF">K431DRAFT_12480</name>
</gene>
<comment type="caution">
    <text evidence="2">The sequence shown here is derived from an EMBL/GenBank/DDBJ whole genome shotgun (WGS) entry which is preliminary data.</text>
</comment>
<organism evidence="2 3">
    <name type="scientific">Polychaeton citri CBS 116435</name>
    <dbReference type="NCBI Taxonomy" id="1314669"/>
    <lineage>
        <taxon>Eukaryota</taxon>
        <taxon>Fungi</taxon>
        <taxon>Dikarya</taxon>
        <taxon>Ascomycota</taxon>
        <taxon>Pezizomycotina</taxon>
        <taxon>Dothideomycetes</taxon>
        <taxon>Dothideomycetidae</taxon>
        <taxon>Capnodiales</taxon>
        <taxon>Capnodiaceae</taxon>
        <taxon>Polychaeton</taxon>
    </lineage>
</organism>
<evidence type="ECO:0000256" key="1">
    <source>
        <dbReference type="SAM" id="MobiDB-lite"/>
    </source>
</evidence>
<name>A0A9P4Q189_9PEZI</name>
<reference evidence="2" key="1">
    <citation type="journal article" date="2020" name="Stud. Mycol.">
        <title>101 Dothideomycetes genomes: a test case for predicting lifestyles and emergence of pathogens.</title>
        <authorList>
            <person name="Haridas S."/>
            <person name="Albert R."/>
            <person name="Binder M."/>
            <person name="Bloem J."/>
            <person name="Labutti K."/>
            <person name="Salamov A."/>
            <person name="Andreopoulos B."/>
            <person name="Baker S."/>
            <person name="Barry K."/>
            <person name="Bills G."/>
            <person name="Bluhm B."/>
            <person name="Cannon C."/>
            <person name="Castanera R."/>
            <person name="Culley D."/>
            <person name="Daum C."/>
            <person name="Ezra D."/>
            <person name="Gonzalez J."/>
            <person name="Henrissat B."/>
            <person name="Kuo A."/>
            <person name="Liang C."/>
            <person name="Lipzen A."/>
            <person name="Lutzoni F."/>
            <person name="Magnuson J."/>
            <person name="Mondo S."/>
            <person name="Nolan M."/>
            <person name="Ohm R."/>
            <person name="Pangilinan J."/>
            <person name="Park H.-J."/>
            <person name="Ramirez L."/>
            <person name="Alfaro M."/>
            <person name="Sun H."/>
            <person name="Tritt A."/>
            <person name="Yoshinaga Y."/>
            <person name="Zwiers L.-H."/>
            <person name="Turgeon B."/>
            <person name="Goodwin S."/>
            <person name="Spatafora J."/>
            <person name="Crous P."/>
            <person name="Grigoriev I."/>
        </authorList>
    </citation>
    <scope>NUCLEOTIDE SEQUENCE</scope>
    <source>
        <strain evidence="2">CBS 116435</strain>
    </source>
</reference>
<sequence length="142" mass="15297">MSAKTGATVGLTERHMHIICMAFASLESEPKVDLQNLTALLKLGSKASAATRYSEARRALKEFVASVASDGGAATTPRSGTGDSKKRARKRVFDNEDDDMEETPVKTKSDSNAKGKKKTKREGGADGGKVKDEDDQDETLYK</sequence>
<accession>A0A9P4Q189</accession>
<feature type="compositionally biased region" description="Acidic residues" evidence="1">
    <location>
        <begin position="133"/>
        <end position="142"/>
    </location>
</feature>
<evidence type="ECO:0000313" key="2">
    <source>
        <dbReference type="EMBL" id="KAF2716616.1"/>
    </source>
</evidence>
<dbReference type="Proteomes" id="UP000799441">
    <property type="component" value="Unassembled WGS sequence"/>
</dbReference>